<dbReference type="Proteomes" id="UP000624709">
    <property type="component" value="Unassembled WGS sequence"/>
</dbReference>
<evidence type="ECO:0008006" key="5">
    <source>
        <dbReference type="Google" id="ProtNLM"/>
    </source>
</evidence>
<evidence type="ECO:0000313" key="3">
    <source>
        <dbReference type="EMBL" id="GIE73238.1"/>
    </source>
</evidence>
<name>A0ABQ4BRD7_9ACTN</name>
<dbReference type="NCBIfam" id="NF038083">
    <property type="entry name" value="CU044_5270_fam"/>
    <property type="match status" value="1"/>
</dbReference>
<keyword evidence="2" id="KW-1133">Transmembrane helix</keyword>
<evidence type="ECO:0000256" key="1">
    <source>
        <dbReference type="SAM" id="MobiDB-lite"/>
    </source>
</evidence>
<keyword evidence="4" id="KW-1185">Reference proteome</keyword>
<protein>
    <recommendedName>
        <fullName evidence="5">CU044_5270 family protein</fullName>
    </recommendedName>
</protein>
<evidence type="ECO:0000313" key="4">
    <source>
        <dbReference type="Proteomes" id="UP000624709"/>
    </source>
</evidence>
<keyword evidence="2" id="KW-0472">Membrane</keyword>
<comment type="caution">
    <text evidence="3">The sequence shown here is derived from an EMBL/GenBank/DDBJ whole genome shotgun (WGS) entry which is preliminary data.</text>
</comment>
<feature type="compositionally biased region" description="Basic and acidic residues" evidence="1">
    <location>
        <begin position="341"/>
        <end position="352"/>
    </location>
</feature>
<feature type="region of interest" description="Disordered" evidence="1">
    <location>
        <begin position="333"/>
        <end position="374"/>
    </location>
</feature>
<organism evidence="3 4">
    <name type="scientific">Actinoplanes palleronii</name>
    <dbReference type="NCBI Taxonomy" id="113570"/>
    <lineage>
        <taxon>Bacteria</taxon>
        <taxon>Bacillati</taxon>
        <taxon>Actinomycetota</taxon>
        <taxon>Actinomycetes</taxon>
        <taxon>Micromonosporales</taxon>
        <taxon>Micromonosporaceae</taxon>
        <taxon>Actinoplanes</taxon>
    </lineage>
</organism>
<dbReference type="InterPro" id="IPR047789">
    <property type="entry name" value="CU044_5270-like"/>
</dbReference>
<keyword evidence="2" id="KW-0812">Transmembrane</keyword>
<proteinExistence type="predicted"/>
<dbReference type="EMBL" id="BOMS01000167">
    <property type="protein sequence ID" value="GIE73238.1"/>
    <property type="molecule type" value="Genomic_DNA"/>
</dbReference>
<reference evidence="3 4" key="1">
    <citation type="submission" date="2021-01" db="EMBL/GenBank/DDBJ databases">
        <title>Whole genome shotgun sequence of Actinoplanes palleronii NBRC 14916.</title>
        <authorList>
            <person name="Komaki H."/>
            <person name="Tamura T."/>
        </authorList>
    </citation>
    <scope>NUCLEOTIDE SEQUENCE [LARGE SCALE GENOMIC DNA]</scope>
    <source>
        <strain evidence="3 4">NBRC 14916</strain>
    </source>
</reference>
<feature type="transmembrane region" description="Helical" evidence="2">
    <location>
        <begin position="46"/>
        <end position="69"/>
    </location>
</feature>
<sequence length="374" mass="38282">MHTEDHVIRTLLAEPPAAAHTTAAARRQLTDAIAGRRPARRRAPSWRVSLTGGGLVAAAAGVALVMAAGTGGPAGLGATGSGGAPGVAAPPTGPRADAGAPQLLLAAAERVEGTAGTGRYWRVATVAEGALYLPVRVKGETFHVAERRLTETWTPRDPGGQAWEGRQSLGFQPRTADDEAAWKRAGSPRTFDLGPADSPQGGHVIRRMGPGRAELTRSTGDSDNAGLAALPADPAKLRAEVDTLITKQGGEPTDAAVFALLGHLLTEAPAQPELRAAAFTVLSTLSGVVNAGSRADVTGRTGVAVELTQTAGTFVNRSWLILDPTTYQLLGGGMQGATPGKDGKPDLSRGGKESAAAVLTAQWTDQTPAPPQGR</sequence>
<gene>
    <name evidence="3" type="ORF">Apa02nite_093460</name>
</gene>
<evidence type="ECO:0000256" key="2">
    <source>
        <dbReference type="SAM" id="Phobius"/>
    </source>
</evidence>
<accession>A0ABQ4BRD7</accession>